<feature type="region of interest" description="Disordered" evidence="1">
    <location>
        <begin position="23"/>
        <end position="79"/>
    </location>
</feature>
<dbReference type="Proteomes" id="UP000281406">
    <property type="component" value="Unassembled WGS sequence"/>
</dbReference>
<reference evidence="2 3" key="1">
    <citation type="submission" date="2018-10" db="EMBL/GenBank/DDBJ databases">
        <title>Genome assembly for a Yunnan-Guizhou Plateau 3E fish, Anabarilius grahami (Regan), and its evolutionary and genetic applications.</title>
        <authorList>
            <person name="Jiang W."/>
        </authorList>
    </citation>
    <scope>NUCLEOTIDE SEQUENCE [LARGE SCALE GENOMIC DNA]</scope>
    <source>
        <strain evidence="2">AG-KIZ</strain>
        <tissue evidence="2">Muscle</tissue>
    </source>
</reference>
<evidence type="ECO:0000313" key="3">
    <source>
        <dbReference type="Proteomes" id="UP000281406"/>
    </source>
</evidence>
<feature type="compositionally biased region" description="Polar residues" evidence="1">
    <location>
        <begin position="23"/>
        <end position="35"/>
    </location>
</feature>
<sequence>MPRKEKIKKQKKELLEAAKGSGSLSSWFMKSTTDGQRVESNRSDEEMEIEEEKEGNVEAQVTEREQGKASQETKADEKVENVEAQATETVIISLIQHSICALSREKQLPLDTF</sequence>
<evidence type="ECO:0000256" key="1">
    <source>
        <dbReference type="SAM" id="MobiDB-lite"/>
    </source>
</evidence>
<keyword evidence="3" id="KW-1185">Reference proteome</keyword>
<proteinExistence type="predicted"/>
<accession>A0A3N0YNE2</accession>
<comment type="caution">
    <text evidence="2">The sequence shown here is derived from an EMBL/GenBank/DDBJ whole genome shotgun (WGS) entry which is preliminary data.</text>
</comment>
<feature type="compositionally biased region" description="Basic and acidic residues" evidence="1">
    <location>
        <begin position="61"/>
        <end position="79"/>
    </location>
</feature>
<protein>
    <submittedName>
        <fullName evidence="2">Uncharacterized protein</fullName>
    </submittedName>
</protein>
<evidence type="ECO:0000313" key="2">
    <source>
        <dbReference type="EMBL" id="ROL47723.1"/>
    </source>
</evidence>
<dbReference type="AlphaFoldDB" id="A0A3N0YNE2"/>
<name>A0A3N0YNE2_ANAGA</name>
<organism evidence="2 3">
    <name type="scientific">Anabarilius grahami</name>
    <name type="common">Kanglang fish</name>
    <name type="synonym">Barilius grahami</name>
    <dbReference type="NCBI Taxonomy" id="495550"/>
    <lineage>
        <taxon>Eukaryota</taxon>
        <taxon>Metazoa</taxon>
        <taxon>Chordata</taxon>
        <taxon>Craniata</taxon>
        <taxon>Vertebrata</taxon>
        <taxon>Euteleostomi</taxon>
        <taxon>Actinopterygii</taxon>
        <taxon>Neopterygii</taxon>
        <taxon>Teleostei</taxon>
        <taxon>Ostariophysi</taxon>
        <taxon>Cypriniformes</taxon>
        <taxon>Xenocyprididae</taxon>
        <taxon>Xenocypridinae</taxon>
        <taxon>Xenocypridinae incertae sedis</taxon>
        <taxon>Anabarilius</taxon>
    </lineage>
</organism>
<dbReference type="EMBL" id="RJVU01035287">
    <property type="protein sequence ID" value="ROL47723.1"/>
    <property type="molecule type" value="Genomic_DNA"/>
</dbReference>
<gene>
    <name evidence="2" type="ORF">DPX16_16095</name>
</gene>